<proteinExistence type="predicted"/>
<protein>
    <recommendedName>
        <fullName evidence="3">Transposase Tc1-like domain-containing protein</fullName>
    </recommendedName>
</protein>
<evidence type="ECO:0008006" key="3">
    <source>
        <dbReference type="Google" id="ProtNLM"/>
    </source>
</evidence>
<accession>A0ABN9WPI6</accession>
<gene>
    <name evidence="1" type="ORF">PCOR1329_LOCUS68204</name>
</gene>
<reference evidence="1" key="1">
    <citation type="submission" date="2023-10" db="EMBL/GenBank/DDBJ databases">
        <authorList>
            <person name="Chen Y."/>
            <person name="Shah S."/>
            <person name="Dougan E. K."/>
            <person name="Thang M."/>
            <person name="Chan C."/>
        </authorList>
    </citation>
    <scope>NUCLEOTIDE SEQUENCE [LARGE SCALE GENOMIC DNA]</scope>
</reference>
<dbReference type="EMBL" id="CAUYUJ010018882">
    <property type="protein sequence ID" value="CAK0887004.1"/>
    <property type="molecule type" value="Genomic_DNA"/>
</dbReference>
<comment type="caution">
    <text evidence="1">The sequence shown here is derived from an EMBL/GenBank/DDBJ whole genome shotgun (WGS) entry which is preliminary data.</text>
</comment>
<sequence length="160" mass="18292">MDFASQRKVVIKRDQGKKYKHSACGRKPWKVTPEVGGFLVKKLLALRGTCICTAPTLQHTFKRDMDTDVAKSTICKVLQKNGYKWLPQAQKPRYSKDDRDARLAFSQEVVKMSARELEKYLALCMDGVVLSVPPEDPIERSNFVHIGETHMRRKPTEGTR</sequence>
<evidence type="ECO:0000313" key="1">
    <source>
        <dbReference type="EMBL" id="CAK0887004.1"/>
    </source>
</evidence>
<name>A0ABN9WPI6_9DINO</name>
<evidence type="ECO:0000313" key="2">
    <source>
        <dbReference type="Proteomes" id="UP001189429"/>
    </source>
</evidence>
<organism evidence="1 2">
    <name type="scientific">Prorocentrum cordatum</name>
    <dbReference type="NCBI Taxonomy" id="2364126"/>
    <lineage>
        <taxon>Eukaryota</taxon>
        <taxon>Sar</taxon>
        <taxon>Alveolata</taxon>
        <taxon>Dinophyceae</taxon>
        <taxon>Prorocentrales</taxon>
        <taxon>Prorocentraceae</taxon>
        <taxon>Prorocentrum</taxon>
    </lineage>
</organism>
<keyword evidence="2" id="KW-1185">Reference proteome</keyword>
<dbReference type="Proteomes" id="UP001189429">
    <property type="component" value="Unassembled WGS sequence"/>
</dbReference>